<keyword evidence="2" id="KW-1185">Reference proteome</keyword>
<protein>
    <submittedName>
        <fullName evidence="1">Uncharacterized protein</fullName>
    </submittedName>
</protein>
<organism evidence="1 2">
    <name type="scientific">Theileria orientalis strain Shintoku</name>
    <dbReference type="NCBI Taxonomy" id="869250"/>
    <lineage>
        <taxon>Eukaryota</taxon>
        <taxon>Sar</taxon>
        <taxon>Alveolata</taxon>
        <taxon>Apicomplexa</taxon>
        <taxon>Aconoidasida</taxon>
        <taxon>Piroplasmida</taxon>
        <taxon>Theileriidae</taxon>
        <taxon>Theileria</taxon>
    </lineage>
</organism>
<dbReference type="eggNOG" id="ENOG502QXJ8">
    <property type="taxonomic scope" value="Eukaryota"/>
</dbReference>
<reference evidence="1 2" key="1">
    <citation type="journal article" date="2012" name="MBio">
        <title>Comparative genome analysis of three eukaryotic parasites with differing abilities to transform leukocytes reveals key mediators of Theileria-induced leukocyte transformation.</title>
        <authorList>
            <person name="Hayashida K."/>
            <person name="Hara Y."/>
            <person name="Abe T."/>
            <person name="Yamasaki C."/>
            <person name="Toyoda A."/>
            <person name="Kosuge T."/>
            <person name="Suzuki Y."/>
            <person name="Sato Y."/>
            <person name="Kawashima S."/>
            <person name="Katayama T."/>
            <person name="Wakaguri H."/>
            <person name="Inoue N."/>
            <person name="Homma K."/>
            <person name="Tada-Umezaki M."/>
            <person name="Yagi Y."/>
            <person name="Fujii Y."/>
            <person name="Habara T."/>
            <person name="Kanehisa M."/>
            <person name="Watanabe H."/>
            <person name="Ito K."/>
            <person name="Gojobori T."/>
            <person name="Sugawara H."/>
            <person name="Imanishi T."/>
            <person name="Weir W."/>
            <person name="Gardner M."/>
            <person name="Pain A."/>
            <person name="Shiels B."/>
            <person name="Hattori M."/>
            <person name="Nene V."/>
            <person name="Sugimoto C."/>
        </authorList>
    </citation>
    <scope>NUCLEOTIDE SEQUENCE [LARGE SCALE GENOMIC DNA]</scope>
    <source>
        <strain evidence="1 2">Shintoku</strain>
    </source>
</reference>
<sequence length="174" mass="20199">MIKNYHIQSPSQTHSEYDESFFNDSVAHSSILDYDYPSFDSLREVEISDSELAKLCLEYYFNSSFENVVHDRPSFFLFRAEVLLNLRKYKDALSSCLCFEICSSPNLISKAIKMICFYQLNYSKNFTLLKDELMTSNLESLSDSLRKTVIGTIQVSAWIPELMNCLNNMKNTKE</sequence>
<dbReference type="EMBL" id="AP011947">
    <property type="protein sequence ID" value="BAM40022.1"/>
    <property type="molecule type" value="Genomic_DNA"/>
</dbReference>
<gene>
    <name evidence="1" type="ORF">TOT_020000289</name>
</gene>
<evidence type="ECO:0000313" key="2">
    <source>
        <dbReference type="Proteomes" id="UP000003786"/>
    </source>
</evidence>
<dbReference type="OrthoDB" id="366281at2759"/>
<proteinExistence type="predicted"/>
<accession>J4CCU9</accession>
<dbReference type="Proteomes" id="UP000003786">
    <property type="component" value="Chromosome 2"/>
</dbReference>
<evidence type="ECO:0000313" key="1">
    <source>
        <dbReference type="EMBL" id="BAM40022.1"/>
    </source>
</evidence>
<dbReference type="KEGG" id="tot:TOT_020000289"/>
<dbReference type="VEuPathDB" id="PiroplasmaDB:TOT_020000289"/>
<name>J4CCU9_THEOR</name>
<dbReference type="GeneID" id="20714451"/>
<dbReference type="AlphaFoldDB" id="J4CCU9"/>
<dbReference type="RefSeq" id="XP_009690323.1">
    <property type="nucleotide sequence ID" value="XM_009692028.1"/>
</dbReference>